<dbReference type="InterPro" id="IPR035965">
    <property type="entry name" value="PAS-like_dom_sf"/>
</dbReference>
<evidence type="ECO:0000256" key="6">
    <source>
        <dbReference type="ARBA" id="ARBA00022679"/>
    </source>
</evidence>
<dbReference type="Gene3D" id="3.30.565.10">
    <property type="entry name" value="Histidine kinase-like ATPase, C-terminal domain"/>
    <property type="match status" value="1"/>
</dbReference>
<dbReference type="EMBL" id="FOUJ01000002">
    <property type="protein sequence ID" value="SFM45463.1"/>
    <property type="molecule type" value="Genomic_DNA"/>
</dbReference>
<dbReference type="InterPro" id="IPR013655">
    <property type="entry name" value="PAS_fold_3"/>
</dbReference>
<dbReference type="PROSITE" id="PS50109">
    <property type="entry name" value="HIS_KIN"/>
    <property type="match status" value="1"/>
</dbReference>
<evidence type="ECO:0000256" key="7">
    <source>
        <dbReference type="ARBA" id="ARBA00022741"/>
    </source>
</evidence>
<dbReference type="Pfam" id="PF08447">
    <property type="entry name" value="PAS_3"/>
    <property type="match status" value="1"/>
</dbReference>
<dbReference type="PANTHER" id="PTHR43047:SF72">
    <property type="entry name" value="OSMOSENSING HISTIDINE PROTEIN KINASE SLN1"/>
    <property type="match status" value="1"/>
</dbReference>
<evidence type="ECO:0000259" key="16">
    <source>
        <dbReference type="PROSITE" id="PS50113"/>
    </source>
</evidence>
<dbReference type="CDD" id="cd00082">
    <property type="entry name" value="HisKA"/>
    <property type="match status" value="1"/>
</dbReference>
<dbReference type="EC" id="2.7.13.3" evidence="3"/>
<dbReference type="OrthoDB" id="8127at2157"/>
<evidence type="ECO:0000256" key="2">
    <source>
        <dbReference type="ARBA" id="ARBA00004236"/>
    </source>
</evidence>
<dbReference type="InterPro" id="IPR005467">
    <property type="entry name" value="His_kinase_dom"/>
</dbReference>
<dbReference type="Pfam" id="PF02518">
    <property type="entry name" value="HATPase_c"/>
    <property type="match status" value="1"/>
</dbReference>
<evidence type="ECO:0000313" key="18">
    <source>
        <dbReference type="Proteomes" id="UP000198535"/>
    </source>
</evidence>
<dbReference type="GO" id="GO:0005524">
    <property type="term" value="F:ATP binding"/>
    <property type="evidence" value="ECO:0007669"/>
    <property type="project" value="UniProtKB-KW"/>
</dbReference>
<dbReference type="Gene3D" id="3.30.450.20">
    <property type="entry name" value="PAS domain"/>
    <property type="match status" value="1"/>
</dbReference>
<dbReference type="SUPFAM" id="SSF55785">
    <property type="entry name" value="PYP-like sensor domain (PAS domain)"/>
    <property type="match status" value="1"/>
</dbReference>
<dbReference type="InterPro" id="IPR000700">
    <property type="entry name" value="PAS-assoc_C"/>
</dbReference>
<dbReference type="PROSITE" id="PS50112">
    <property type="entry name" value="PAS"/>
    <property type="match status" value="1"/>
</dbReference>
<keyword evidence="10" id="KW-0902">Two-component regulatory system</keyword>
<evidence type="ECO:0000256" key="5">
    <source>
        <dbReference type="ARBA" id="ARBA00022553"/>
    </source>
</evidence>
<sequence length="523" mass="58965">MENGSVLRILFVEDYPPDTELAERILLKNGLEFQSRRVETAEDFLEELHGFSPDIVISDYNLPTFDGMEALRILLDHDSSIPFIVFTGSLNEETAVACMKAGATDYILKDRIRRLPFSVMEALDKKAAFVAREKAELSLRESEERLQLAMEVSEYGFWDWDMDSNDAYFSQGWYFMFGYKPDELPGTFDAWATLLHPDDHGLVIGRLMNDLRKLEVFQMDFRMLSKSGKWIWVTGRGKPFDIDENGVPHRAIGTFIDITSRKLAEEQILRARMAAEEANRYKDELLANMSHELRTPLSSIIGFSDVLLEGYSGELNSKQKEQIFTINNSGNRLLELINRMLDLSKIESGGMDLIFENFHPEYVLSVVLNRTDPMASKKNISLSMNVDPEVGEIMADATKITEILYNLVENSLKFTPDGGEVSIDVKKGDDSIYISVSDNGTGIKKTDVERIFEPFVQVDGSTSRKYGGVGLGLMLARTYAKMHNGDVQVKSNYGHGSTFTLILPSSPVSREITGQDRCTTGLH</sequence>
<keyword evidence="7" id="KW-0547">Nucleotide-binding</keyword>
<keyword evidence="9" id="KW-0067">ATP-binding</keyword>
<feature type="domain" description="Histidine kinase" evidence="13">
    <location>
        <begin position="288"/>
        <end position="507"/>
    </location>
</feature>
<keyword evidence="6" id="KW-0808">Transferase</keyword>
<dbReference type="FunFam" id="1.10.287.130:FF:000038">
    <property type="entry name" value="Sensory transduction histidine kinase"/>
    <property type="match status" value="1"/>
</dbReference>
<evidence type="ECO:0000256" key="12">
    <source>
        <dbReference type="PROSITE-ProRule" id="PRU00169"/>
    </source>
</evidence>
<dbReference type="AlphaFoldDB" id="A0A1I4R0K8"/>
<dbReference type="SMART" id="SM00448">
    <property type="entry name" value="REC"/>
    <property type="match status" value="1"/>
</dbReference>
<evidence type="ECO:0000256" key="3">
    <source>
        <dbReference type="ARBA" id="ARBA00012438"/>
    </source>
</evidence>
<dbReference type="SUPFAM" id="SSF52172">
    <property type="entry name" value="CheY-like"/>
    <property type="match status" value="1"/>
</dbReference>
<feature type="domain" description="PAS" evidence="15">
    <location>
        <begin position="142"/>
        <end position="214"/>
    </location>
</feature>
<dbReference type="SUPFAM" id="SSF47384">
    <property type="entry name" value="Homodimeric domain of signal transducing histidine kinase"/>
    <property type="match status" value="1"/>
</dbReference>
<dbReference type="InterPro" id="IPR003594">
    <property type="entry name" value="HATPase_dom"/>
</dbReference>
<dbReference type="SMART" id="SM00091">
    <property type="entry name" value="PAS"/>
    <property type="match status" value="1"/>
</dbReference>
<dbReference type="FunFam" id="3.30.565.10:FF:000023">
    <property type="entry name" value="PAS domain-containing sensor histidine kinase"/>
    <property type="match status" value="1"/>
</dbReference>
<evidence type="ECO:0000256" key="1">
    <source>
        <dbReference type="ARBA" id="ARBA00000085"/>
    </source>
</evidence>
<feature type="domain" description="PAC" evidence="16">
    <location>
        <begin position="217"/>
        <end position="270"/>
    </location>
</feature>
<dbReference type="PRINTS" id="PR00344">
    <property type="entry name" value="BCTRLSENSOR"/>
</dbReference>
<dbReference type="InterPro" id="IPR000014">
    <property type="entry name" value="PAS"/>
</dbReference>
<dbReference type="Pfam" id="PF00072">
    <property type="entry name" value="Response_reg"/>
    <property type="match status" value="1"/>
</dbReference>
<dbReference type="CDD" id="cd16922">
    <property type="entry name" value="HATPase_EvgS-ArcB-TorS-like"/>
    <property type="match status" value="1"/>
</dbReference>
<dbReference type="SMART" id="SM00388">
    <property type="entry name" value="HisKA"/>
    <property type="match status" value="1"/>
</dbReference>
<keyword evidence="11" id="KW-0472">Membrane</keyword>
<feature type="modified residue" description="4-aspartylphosphate" evidence="12">
    <location>
        <position position="59"/>
    </location>
</feature>
<dbReference type="PROSITE" id="PS50110">
    <property type="entry name" value="RESPONSE_REGULATORY"/>
    <property type="match status" value="1"/>
</dbReference>
<dbReference type="PANTHER" id="PTHR43047">
    <property type="entry name" value="TWO-COMPONENT HISTIDINE PROTEIN KINASE"/>
    <property type="match status" value="1"/>
</dbReference>
<dbReference type="InterPro" id="IPR036890">
    <property type="entry name" value="HATPase_C_sf"/>
</dbReference>
<dbReference type="STRING" id="487685.SAMN04488696_1283"/>
<dbReference type="GO" id="GO:0005886">
    <property type="term" value="C:plasma membrane"/>
    <property type="evidence" value="ECO:0007669"/>
    <property type="project" value="UniProtKB-SubCell"/>
</dbReference>
<keyword evidence="8" id="KW-0418">Kinase</keyword>
<dbReference type="CDD" id="cd00130">
    <property type="entry name" value="PAS"/>
    <property type="match status" value="1"/>
</dbReference>
<dbReference type="Gene3D" id="3.40.50.2300">
    <property type="match status" value="1"/>
</dbReference>
<comment type="subcellular location">
    <subcellularLocation>
        <location evidence="2">Cell membrane</location>
    </subcellularLocation>
</comment>
<evidence type="ECO:0000256" key="10">
    <source>
        <dbReference type="ARBA" id="ARBA00023012"/>
    </source>
</evidence>
<dbReference type="InterPro" id="IPR011006">
    <property type="entry name" value="CheY-like_superfamily"/>
</dbReference>
<dbReference type="RefSeq" id="WP_091934922.1">
    <property type="nucleotide sequence ID" value="NZ_FOUJ01000002.1"/>
</dbReference>
<evidence type="ECO:0000259" key="13">
    <source>
        <dbReference type="PROSITE" id="PS50109"/>
    </source>
</evidence>
<reference evidence="18" key="1">
    <citation type="submission" date="2016-10" db="EMBL/GenBank/DDBJ databases">
        <authorList>
            <person name="Varghese N."/>
            <person name="Submissions S."/>
        </authorList>
    </citation>
    <scope>NUCLEOTIDE SEQUENCE [LARGE SCALE GENOMIC DNA]</scope>
    <source>
        <strain evidence="18">Mob M</strain>
    </source>
</reference>
<dbReference type="SMART" id="SM00086">
    <property type="entry name" value="PAC"/>
    <property type="match status" value="1"/>
</dbReference>
<evidence type="ECO:0000259" key="15">
    <source>
        <dbReference type="PROSITE" id="PS50112"/>
    </source>
</evidence>
<evidence type="ECO:0000256" key="9">
    <source>
        <dbReference type="ARBA" id="ARBA00022840"/>
    </source>
</evidence>
<evidence type="ECO:0000256" key="4">
    <source>
        <dbReference type="ARBA" id="ARBA00022475"/>
    </source>
</evidence>
<protein>
    <recommendedName>
        <fullName evidence="3">histidine kinase</fullName>
        <ecNumber evidence="3">2.7.13.3</ecNumber>
    </recommendedName>
</protein>
<dbReference type="SMART" id="SM00387">
    <property type="entry name" value="HATPase_c"/>
    <property type="match status" value="1"/>
</dbReference>
<accession>A0A1I4R0K8</accession>
<name>A0A1I4R0K8_9EURY</name>
<dbReference type="InterPro" id="IPR001610">
    <property type="entry name" value="PAC"/>
</dbReference>
<evidence type="ECO:0000313" key="17">
    <source>
        <dbReference type="EMBL" id="SFM45463.1"/>
    </source>
</evidence>
<gene>
    <name evidence="17" type="ORF">SAMN04488696_1283</name>
</gene>
<dbReference type="GO" id="GO:0000155">
    <property type="term" value="F:phosphorelay sensor kinase activity"/>
    <property type="evidence" value="ECO:0007669"/>
    <property type="project" value="InterPro"/>
</dbReference>
<dbReference type="PROSITE" id="PS50113">
    <property type="entry name" value="PAC"/>
    <property type="match status" value="1"/>
</dbReference>
<keyword evidence="18" id="KW-1185">Reference proteome</keyword>
<evidence type="ECO:0000256" key="8">
    <source>
        <dbReference type="ARBA" id="ARBA00022777"/>
    </source>
</evidence>
<dbReference type="InterPro" id="IPR004358">
    <property type="entry name" value="Sig_transdc_His_kin-like_C"/>
</dbReference>
<dbReference type="Proteomes" id="UP000198535">
    <property type="component" value="Unassembled WGS sequence"/>
</dbReference>
<feature type="domain" description="Response regulatory" evidence="14">
    <location>
        <begin position="8"/>
        <end position="124"/>
    </location>
</feature>
<dbReference type="InterPro" id="IPR003661">
    <property type="entry name" value="HisK_dim/P_dom"/>
</dbReference>
<evidence type="ECO:0000259" key="14">
    <source>
        <dbReference type="PROSITE" id="PS50110"/>
    </source>
</evidence>
<dbReference type="CDD" id="cd00156">
    <property type="entry name" value="REC"/>
    <property type="match status" value="1"/>
</dbReference>
<keyword evidence="4" id="KW-1003">Cell membrane</keyword>
<dbReference type="GO" id="GO:0009927">
    <property type="term" value="F:histidine phosphotransfer kinase activity"/>
    <property type="evidence" value="ECO:0007669"/>
    <property type="project" value="TreeGrafter"/>
</dbReference>
<dbReference type="Pfam" id="PF00512">
    <property type="entry name" value="HisKA"/>
    <property type="match status" value="1"/>
</dbReference>
<dbReference type="InterPro" id="IPR001789">
    <property type="entry name" value="Sig_transdc_resp-reg_receiver"/>
</dbReference>
<evidence type="ECO:0000256" key="11">
    <source>
        <dbReference type="ARBA" id="ARBA00023136"/>
    </source>
</evidence>
<comment type="catalytic activity">
    <reaction evidence="1">
        <text>ATP + protein L-histidine = ADP + protein N-phospho-L-histidine.</text>
        <dbReference type="EC" id="2.7.13.3"/>
    </reaction>
</comment>
<dbReference type="SUPFAM" id="SSF55874">
    <property type="entry name" value="ATPase domain of HSP90 chaperone/DNA topoisomerase II/histidine kinase"/>
    <property type="match status" value="1"/>
</dbReference>
<dbReference type="NCBIfam" id="TIGR00229">
    <property type="entry name" value="sensory_box"/>
    <property type="match status" value="1"/>
</dbReference>
<organism evidence="17 18">
    <name type="scientific">Methanolobus profundi</name>
    <dbReference type="NCBI Taxonomy" id="487685"/>
    <lineage>
        <taxon>Archaea</taxon>
        <taxon>Methanobacteriati</taxon>
        <taxon>Methanobacteriota</taxon>
        <taxon>Stenosarchaea group</taxon>
        <taxon>Methanomicrobia</taxon>
        <taxon>Methanosarcinales</taxon>
        <taxon>Methanosarcinaceae</taxon>
        <taxon>Methanolobus</taxon>
    </lineage>
</organism>
<dbReference type="InterPro" id="IPR036097">
    <property type="entry name" value="HisK_dim/P_sf"/>
</dbReference>
<proteinExistence type="predicted"/>
<dbReference type="Gene3D" id="1.10.287.130">
    <property type="match status" value="1"/>
</dbReference>
<keyword evidence="5 12" id="KW-0597">Phosphoprotein</keyword>